<reference evidence="2" key="1">
    <citation type="submission" date="2018-06" db="EMBL/GenBank/DDBJ databases">
        <authorList>
            <person name="Zhirakovskaya E."/>
        </authorList>
    </citation>
    <scope>NUCLEOTIDE SEQUENCE</scope>
</reference>
<dbReference type="EMBL" id="UOFZ01000170">
    <property type="protein sequence ID" value="VAX14299.1"/>
    <property type="molecule type" value="Genomic_DNA"/>
</dbReference>
<keyword evidence="2" id="KW-0378">Hydrolase</keyword>
<dbReference type="InterPro" id="IPR036691">
    <property type="entry name" value="Endo/exonu/phosph_ase_sf"/>
</dbReference>
<accession>A0A3B1B7S2</accession>
<dbReference type="InterPro" id="IPR051916">
    <property type="entry name" value="GPI-anchor_lipid_remodeler"/>
</dbReference>
<feature type="domain" description="Endonuclease/exonuclease/phosphatase" evidence="1">
    <location>
        <begin position="15"/>
        <end position="243"/>
    </location>
</feature>
<dbReference type="SUPFAM" id="SSF56219">
    <property type="entry name" value="DNase I-like"/>
    <property type="match status" value="1"/>
</dbReference>
<keyword evidence="2" id="KW-0540">Nuclease</keyword>
<dbReference type="GO" id="GO:0004527">
    <property type="term" value="F:exonuclease activity"/>
    <property type="evidence" value="ECO:0007669"/>
    <property type="project" value="UniProtKB-KW"/>
</dbReference>
<dbReference type="GO" id="GO:0006506">
    <property type="term" value="P:GPI anchor biosynthetic process"/>
    <property type="evidence" value="ECO:0007669"/>
    <property type="project" value="TreeGrafter"/>
</dbReference>
<protein>
    <submittedName>
        <fullName evidence="2">Endonuclease/exonuclease/phosphatase family protein</fullName>
    </submittedName>
</protein>
<dbReference type="Gene3D" id="3.60.10.10">
    <property type="entry name" value="Endonuclease/exonuclease/phosphatase"/>
    <property type="match status" value="1"/>
</dbReference>
<proteinExistence type="predicted"/>
<dbReference type="PANTHER" id="PTHR14859">
    <property type="entry name" value="CALCOFLUOR WHITE HYPERSENSITIVE PROTEIN PRECURSOR"/>
    <property type="match status" value="1"/>
</dbReference>
<dbReference type="GO" id="GO:0016020">
    <property type="term" value="C:membrane"/>
    <property type="evidence" value="ECO:0007669"/>
    <property type="project" value="GOC"/>
</dbReference>
<organism evidence="2">
    <name type="scientific">hydrothermal vent metagenome</name>
    <dbReference type="NCBI Taxonomy" id="652676"/>
    <lineage>
        <taxon>unclassified sequences</taxon>
        <taxon>metagenomes</taxon>
        <taxon>ecological metagenomes</taxon>
    </lineage>
</organism>
<keyword evidence="2" id="KW-0255">Endonuclease</keyword>
<gene>
    <name evidence="2" type="ORF">MNBD_GAMMA24-31</name>
</gene>
<dbReference type="PANTHER" id="PTHR14859:SF15">
    <property type="entry name" value="ENDONUCLEASE_EXONUCLEASE_PHOSPHATASE DOMAIN-CONTAINING PROTEIN"/>
    <property type="match status" value="1"/>
</dbReference>
<evidence type="ECO:0000259" key="1">
    <source>
        <dbReference type="Pfam" id="PF03372"/>
    </source>
</evidence>
<evidence type="ECO:0000313" key="2">
    <source>
        <dbReference type="EMBL" id="VAX14299.1"/>
    </source>
</evidence>
<dbReference type="GO" id="GO:0004519">
    <property type="term" value="F:endonuclease activity"/>
    <property type="evidence" value="ECO:0007669"/>
    <property type="project" value="UniProtKB-KW"/>
</dbReference>
<keyword evidence="2" id="KW-0269">Exonuclease</keyword>
<sequence>MMSKQKSGAQILRVMSYNIQVGIATSRARHYVTGSWKHILPSAQRLPNLDRAAKLIQQYDIVGLQELDAGSLRSNFINLAEYIAERADFPYWYHQVNRNLGRLAQHSNAFLSHFKPDRIENLKLPGIIPGRQAIMAVFESKTDALAVFILHLALGKRARIRQLNYIAERVRDYPHAIVMGDLNCRSDSQEMQLLFRKTSLREPSDKMSTFPSWCPQHHIDHILVSADLTVKKTCALRHEVSDHLPLTMEIELPATIQLNRYAHQGLSLENYLGRSIISL</sequence>
<dbReference type="AlphaFoldDB" id="A0A3B1B7S2"/>
<dbReference type="Pfam" id="PF03372">
    <property type="entry name" value="Exo_endo_phos"/>
    <property type="match status" value="1"/>
</dbReference>
<dbReference type="InterPro" id="IPR005135">
    <property type="entry name" value="Endo/exonuclease/phosphatase"/>
</dbReference>
<name>A0A3B1B7S2_9ZZZZ</name>